<accession>A0A7W8LNZ7</accession>
<dbReference type="Pfam" id="PF03259">
    <property type="entry name" value="Robl_LC7"/>
    <property type="match status" value="1"/>
</dbReference>
<dbReference type="Gene3D" id="3.30.450.30">
    <property type="entry name" value="Dynein light chain 2a, cytoplasmic"/>
    <property type="match status" value="1"/>
</dbReference>
<dbReference type="EMBL" id="JACHFN010000001">
    <property type="protein sequence ID" value="MBB5233107.1"/>
    <property type="molecule type" value="Genomic_DNA"/>
</dbReference>
<keyword evidence="3" id="KW-1185">Reference proteome</keyword>
<evidence type="ECO:0000259" key="1">
    <source>
        <dbReference type="SMART" id="SM00960"/>
    </source>
</evidence>
<gene>
    <name evidence="2" type="ORF">HNQ09_000524</name>
</gene>
<feature type="domain" description="Roadblock/LAMTOR2" evidence="1">
    <location>
        <begin position="11"/>
        <end position="101"/>
    </location>
</feature>
<name>A0A7W8LNZ7_9DEIO</name>
<reference evidence="2 3" key="1">
    <citation type="submission" date="2020-08" db="EMBL/GenBank/DDBJ databases">
        <title>Genomic Encyclopedia of Type Strains, Phase IV (KMG-IV): sequencing the most valuable type-strain genomes for metagenomic binning, comparative biology and taxonomic classification.</title>
        <authorList>
            <person name="Goeker M."/>
        </authorList>
    </citation>
    <scope>NUCLEOTIDE SEQUENCE [LARGE SCALE GENOMIC DNA]</scope>
    <source>
        <strain evidence="2 3">DSM 101791</strain>
    </source>
</reference>
<comment type="caution">
    <text evidence="2">The sequence shown here is derived from an EMBL/GenBank/DDBJ whole genome shotgun (WGS) entry which is preliminary data.</text>
</comment>
<sequence>MSRPPIIAAMLTHLTQLVADVDGAWAAAIGGLDGLLVEGHASATTDLNLLVAEHAGLLRAATLAYEGTLGGGAARELYLRGERLSVYLHPITSDFFLLLALDARSNLGQARLYGRDAARRLEGYL</sequence>
<dbReference type="Proteomes" id="UP000525389">
    <property type="component" value="Unassembled WGS sequence"/>
</dbReference>
<organism evidence="2 3">
    <name type="scientific">Deinococcus budaensis</name>
    <dbReference type="NCBI Taxonomy" id="1665626"/>
    <lineage>
        <taxon>Bacteria</taxon>
        <taxon>Thermotogati</taxon>
        <taxon>Deinococcota</taxon>
        <taxon>Deinococci</taxon>
        <taxon>Deinococcales</taxon>
        <taxon>Deinococcaceae</taxon>
        <taxon>Deinococcus</taxon>
    </lineage>
</organism>
<proteinExistence type="predicted"/>
<dbReference type="InterPro" id="IPR004942">
    <property type="entry name" value="Roadblock/LAMTOR2_dom"/>
</dbReference>
<dbReference type="AlphaFoldDB" id="A0A7W8LNZ7"/>
<protein>
    <recommendedName>
        <fullName evidence="1">Roadblock/LAMTOR2 domain-containing protein</fullName>
    </recommendedName>
</protein>
<dbReference type="SMART" id="SM00960">
    <property type="entry name" value="Robl_LC7"/>
    <property type="match status" value="1"/>
</dbReference>
<dbReference type="SUPFAM" id="SSF103196">
    <property type="entry name" value="Roadblock/LC7 domain"/>
    <property type="match status" value="1"/>
</dbReference>
<evidence type="ECO:0000313" key="3">
    <source>
        <dbReference type="Proteomes" id="UP000525389"/>
    </source>
</evidence>
<evidence type="ECO:0000313" key="2">
    <source>
        <dbReference type="EMBL" id="MBB5233107.1"/>
    </source>
</evidence>